<feature type="region of interest" description="Disordered" evidence="3">
    <location>
        <begin position="1"/>
        <end position="26"/>
    </location>
</feature>
<name>A0A6N6JMU7_9RHOB</name>
<evidence type="ECO:0000256" key="2">
    <source>
        <dbReference type="ARBA" id="ARBA00022525"/>
    </source>
</evidence>
<accession>A0A6N6JMU7</accession>
<dbReference type="SUPFAM" id="SSF51120">
    <property type="entry name" value="beta-Roll"/>
    <property type="match status" value="2"/>
</dbReference>
<sequence>MSEAFAGAVGENSSVGEIDDDDTPEVIGGRVTTLSLEDADDIASVRVVDMPEAGNLTVNPDNTLALVLTESDHKGTLGFSYEVTYTDGSSETVSSAVKVVEGPQEAGWGTGDHYMLETDDTGSVVVEHGDIHRDVYVSNSKDALSLKDIAKLEGISESKITGSWLADHPEYGSTEDMALNPDAGMKLWYNITDGDEGPNSHWLHLESGYEYDDLGRLVARGAEGESELHPIHITSYGDGDKPVINAPLNAYQEDSSNIVISDLAFTNGVQVLGGSNILMENLSVTGEEMNIQNVDGYTLRNSDVTDVYHDVPSRGGDTWNQSHDRISGIFAKNTEDLLIENTLFAHNGWSDSYSEDLSSSSGQPPSFYSHNVYLQYDTLDVTFRDNISMEGASFGAQLRGGGFIEDNVFLDNNAAVSFLGGTYKSHDSVGNYTLFTDNIITSGAHKEVDQKEGALTMGAVDAGKLTTLHNNIITHLANPNDPSELDDKIIAHKALSTSNPYYDDTIVYNWVGQKHYDQKDARNKNVEDLNEAKLDQTTIQLYAADLLGKKNATIDDLAEYLRKDTDDSWDDVSDADLIVAYFQQGFGLDVDLDNGTPGDTLRFAPNDLGEGVRWDNRLNWDSESLPGRDSGDSVDLAGNWVTYGGTTTLKDLDFGDGGALKVNNGYLKVEGDVEAGDRGAALQISEAGQVWIDGYEDSDNLDIDVDGGRFANTGHFKGATDIDITNGQTILATDNATFDLLDGSTLHIDGSEGRVGFDGENGGTAVLRLADDATLSFAAKDGSLGQIAEFRSGAFGEGGPDVQSGIDLGSATIAVNFRGLDTANWNSTLIEVDELMGSFRNVEIEGLSTELDAKLVLDYRTDTVSLEIIREGSGAVRVETIGSEHDDTPNDEVRMALRGTDDTPSETANADLDIPAFISQAIDYAPIGSTGREISIEGDNKRNEIRGGDGDDIIAGHDGDDLLVGKRGADLLDGGLGNDTIRGSDGNDTLVGGGGNDVLYGQNDKDLIIGGAGDDTIYGGTHADVLIGGKGNDRLIGGLGTDILFGGEGDDFLYGGVGEDDVFVFSNFGEHGKDTVHSFQSGEDYIALEVLSIELAAASNDPMVYIDQHMHTENAAFTYSSVSGELVYDGDGAGSADGEVIAQFEKGVELTLEDFILI</sequence>
<dbReference type="Gene3D" id="2.150.10.10">
    <property type="entry name" value="Serralysin-like metalloprotease, C-terminal"/>
    <property type="match status" value="2"/>
</dbReference>
<dbReference type="GO" id="GO:0005509">
    <property type="term" value="F:calcium ion binding"/>
    <property type="evidence" value="ECO:0007669"/>
    <property type="project" value="InterPro"/>
</dbReference>
<dbReference type="GO" id="GO:0005576">
    <property type="term" value="C:extracellular region"/>
    <property type="evidence" value="ECO:0007669"/>
    <property type="project" value="UniProtKB-SubCell"/>
</dbReference>
<reference evidence="4 5" key="1">
    <citation type="submission" date="2019-12" db="EMBL/GenBank/DDBJ databases">
        <title>Litoreibacter badius sp. nov., a novel bacteriochlorophyll a-containing bacterium in the genus Litoreibacter.</title>
        <authorList>
            <person name="Kanamuro M."/>
            <person name="Takabe Y."/>
            <person name="Mori K."/>
            <person name="Takaichi S."/>
            <person name="Hanada S."/>
        </authorList>
    </citation>
    <scope>NUCLEOTIDE SEQUENCE [LARGE SCALE GENOMIC DNA]</scope>
    <source>
        <strain evidence="4 5">K6</strain>
    </source>
</reference>
<evidence type="ECO:0000313" key="5">
    <source>
        <dbReference type="Proteomes" id="UP000436822"/>
    </source>
</evidence>
<comment type="subcellular location">
    <subcellularLocation>
        <location evidence="1">Secreted</location>
    </subcellularLocation>
</comment>
<dbReference type="OrthoDB" id="7796425at2"/>
<organism evidence="4 5">
    <name type="scientific">Litoreibacter roseus</name>
    <dbReference type="NCBI Taxonomy" id="2601869"/>
    <lineage>
        <taxon>Bacteria</taxon>
        <taxon>Pseudomonadati</taxon>
        <taxon>Pseudomonadota</taxon>
        <taxon>Alphaproteobacteria</taxon>
        <taxon>Rhodobacterales</taxon>
        <taxon>Roseobacteraceae</taxon>
        <taxon>Litoreibacter</taxon>
    </lineage>
</organism>
<proteinExistence type="predicted"/>
<keyword evidence="5" id="KW-1185">Reference proteome</keyword>
<keyword evidence="2" id="KW-0964">Secreted</keyword>
<dbReference type="EMBL" id="BLJE01000013">
    <property type="protein sequence ID" value="GFE67357.1"/>
    <property type="molecule type" value="Genomic_DNA"/>
</dbReference>
<dbReference type="RefSeq" id="WP_159811232.1">
    <property type="nucleotide sequence ID" value="NZ_BLJE01000013.1"/>
</dbReference>
<gene>
    <name evidence="4" type="ORF">KIN_44310</name>
</gene>
<dbReference type="SUPFAM" id="SSF51126">
    <property type="entry name" value="Pectin lyase-like"/>
    <property type="match status" value="1"/>
</dbReference>
<dbReference type="PRINTS" id="PR00313">
    <property type="entry name" value="CABNDNGRPT"/>
</dbReference>
<dbReference type="InterPro" id="IPR018511">
    <property type="entry name" value="Hemolysin-typ_Ca-bd_CS"/>
</dbReference>
<comment type="caution">
    <text evidence="4">The sequence shown here is derived from an EMBL/GenBank/DDBJ whole genome shotgun (WGS) entry which is preliminary data.</text>
</comment>
<protein>
    <recommendedName>
        <fullName evidence="6">Ca2+-binding protein, RTX toxin-related</fullName>
    </recommendedName>
</protein>
<dbReference type="InterPro" id="IPR011050">
    <property type="entry name" value="Pectin_lyase_fold/virulence"/>
</dbReference>
<dbReference type="Proteomes" id="UP000436822">
    <property type="component" value="Unassembled WGS sequence"/>
</dbReference>
<dbReference type="PANTHER" id="PTHR38340">
    <property type="entry name" value="S-LAYER PROTEIN"/>
    <property type="match status" value="1"/>
</dbReference>
<evidence type="ECO:0000313" key="4">
    <source>
        <dbReference type="EMBL" id="GFE67357.1"/>
    </source>
</evidence>
<dbReference type="Pfam" id="PF00353">
    <property type="entry name" value="HemolysinCabind"/>
    <property type="match status" value="3"/>
</dbReference>
<dbReference type="InterPro" id="IPR011049">
    <property type="entry name" value="Serralysin-like_metalloprot_C"/>
</dbReference>
<evidence type="ECO:0000256" key="1">
    <source>
        <dbReference type="ARBA" id="ARBA00004613"/>
    </source>
</evidence>
<dbReference type="InterPro" id="IPR050557">
    <property type="entry name" value="RTX_toxin/Mannuronan_C5-epim"/>
</dbReference>
<dbReference type="InterPro" id="IPR001343">
    <property type="entry name" value="Hemolysn_Ca-bd"/>
</dbReference>
<dbReference type="PROSITE" id="PS00330">
    <property type="entry name" value="HEMOLYSIN_CALCIUM"/>
    <property type="match status" value="4"/>
</dbReference>
<evidence type="ECO:0008006" key="6">
    <source>
        <dbReference type="Google" id="ProtNLM"/>
    </source>
</evidence>
<dbReference type="AlphaFoldDB" id="A0A6N6JMU7"/>
<dbReference type="PANTHER" id="PTHR38340:SF1">
    <property type="entry name" value="S-LAYER PROTEIN"/>
    <property type="match status" value="1"/>
</dbReference>
<evidence type="ECO:0000256" key="3">
    <source>
        <dbReference type="SAM" id="MobiDB-lite"/>
    </source>
</evidence>